<dbReference type="InterPro" id="IPR016053">
    <property type="entry name" value="Haem_Oase-like"/>
</dbReference>
<comment type="caution">
    <text evidence="1">The sequence shown here is derived from an EMBL/GenBank/DDBJ whole genome shotgun (WGS) entry which is preliminary data.</text>
</comment>
<dbReference type="EMBL" id="JAGKQQ010000001">
    <property type="protein sequence ID" value="MBP3955787.1"/>
    <property type="molecule type" value="Genomic_DNA"/>
</dbReference>
<dbReference type="CDD" id="cd19166">
    <property type="entry name" value="HemeO-bac"/>
    <property type="match status" value="1"/>
</dbReference>
<dbReference type="RefSeq" id="WP_210653847.1">
    <property type="nucleotide sequence ID" value="NZ_JAGKQQ010000001.1"/>
</dbReference>
<evidence type="ECO:0000313" key="1">
    <source>
        <dbReference type="EMBL" id="MBP3955787.1"/>
    </source>
</evidence>
<evidence type="ECO:0000313" key="2">
    <source>
        <dbReference type="Proteomes" id="UP000676565"/>
    </source>
</evidence>
<gene>
    <name evidence="1" type="ORF">J8F10_10880</name>
</gene>
<dbReference type="InterPro" id="IPR016084">
    <property type="entry name" value="Haem_Oase-like_multi-hlx"/>
</dbReference>
<keyword evidence="2" id="KW-1185">Reference proteome</keyword>
<proteinExistence type="predicted"/>
<dbReference type="SUPFAM" id="SSF48613">
    <property type="entry name" value="Heme oxygenase-like"/>
    <property type="match status" value="1"/>
</dbReference>
<accession>A0ABS5BQ19</accession>
<sequence length="195" mass="21656">MIAHGRILERLKEGTAPHHAAAEQRLDLENRLRDSSAYAALIGRLCGFYRPLESALGRVRGYEELDLRFSERSKAHHLVNDLAELGHAPDRFPICPPPQVPSLGDALGRMYVLEGATLGGRMISRMVEARLGFTPERGCAFFASYGDRVGAMWTAFRSALVRFATTPEVEREIIVAAVDTFDRFNSWLASAGERP</sequence>
<dbReference type="Pfam" id="PF01126">
    <property type="entry name" value="Heme_oxygenase"/>
    <property type="match status" value="1"/>
</dbReference>
<dbReference type="Proteomes" id="UP000676565">
    <property type="component" value="Unassembled WGS sequence"/>
</dbReference>
<organism evidence="1 2">
    <name type="scientific">Gemmata palustris</name>
    <dbReference type="NCBI Taxonomy" id="2822762"/>
    <lineage>
        <taxon>Bacteria</taxon>
        <taxon>Pseudomonadati</taxon>
        <taxon>Planctomycetota</taxon>
        <taxon>Planctomycetia</taxon>
        <taxon>Gemmatales</taxon>
        <taxon>Gemmataceae</taxon>
        <taxon>Gemmata</taxon>
    </lineage>
</organism>
<reference evidence="1 2" key="1">
    <citation type="submission" date="2021-04" db="EMBL/GenBank/DDBJ databases">
        <authorList>
            <person name="Ivanova A."/>
        </authorList>
    </citation>
    <scope>NUCLEOTIDE SEQUENCE [LARGE SCALE GENOMIC DNA]</scope>
    <source>
        <strain evidence="1 2">G18</strain>
    </source>
</reference>
<dbReference type="Gene3D" id="1.20.910.10">
    <property type="entry name" value="Heme oxygenase-like"/>
    <property type="match status" value="1"/>
</dbReference>
<name>A0ABS5BQ19_9BACT</name>
<protein>
    <submittedName>
        <fullName evidence="1">Biliverdin-producing heme oxygenase</fullName>
    </submittedName>
</protein>